<evidence type="ECO:0000259" key="8">
    <source>
        <dbReference type="PROSITE" id="PS50941"/>
    </source>
</evidence>
<dbReference type="GO" id="GO:0008061">
    <property type="term" value="F:chitin binding"/>
    <property type="evidence" value="ECO:0007669"/>
    <property type="project" value="UniProtKB-UniRule"/>
</dbReference>
<evidence type="ECO:0000313" key="10">
    <source>
        <dbReference type="Proteomes" id="UP000789706"/>
    </source>
</evidence>
<dbReference type="CDD" id="cd00035">
    <property type="entry name" value="ChtBD1"/>
    <property type="match status" value="1"/>
</dbReference>
<accession>A0A9N9BDF2</accession>
<dbReference type="InterPro" id="IPR001002">
    <property type="entry name" value="Chitin-bd_1"/>
</dbReference>
<dbReference type="PANTHER" id="PTHR46471">
    <property type="entry name" value="CHITIN DEACETYLASE"/>
    <property type="match status" value="1"/>
</dbReference>
<evidence type="ECO:0000256" key="4">
    <source>
        <dbReference type="ARBA" id="ARBA00022729"/>
    </source>
</evidence>
<dbReference type="Pfam" id="PF01522">
    <property type="entry name" value="Polysacc_deac_1"/>
    <property type="match status" value="1"/>
</dbReference>
<proteinExistence type="predicted"/>
<evidence type="ECO:0000256" key="7">
    <source>
        <dbReference type="PROSITE-ProRule" id="PRU00261"/>
    </source>
</evidence>
<evidence type="ECO:0000313" key="9">
    <source>
        <dbReference type="EMBL" id="CAG8564113.1"/>
    </source>
</evidence>
<keyword evidence="6" id="KW-0119">Carbohydrate metabolism</keyword>
<dbReference type="SMART" id="SM00270">
    <property type="entry name" value="ChtBD1"/>
    <property type="match status" value="1"/>
</dbReference>
<evidence type="ECO:0000256" key="3">
    <source>
        <dbReference type="ARBA" id="ARBA00022723"/>
    </source>
</evidence>
<reference evidence="9" key="1">
    <citation type="submission" date="2021-06" db="EMBL/GenBank/DDBJ databases">
        <authorList>
            <person name="Kallberg Y."/>
            <person name="Tangrot J."/>
            <person name="Rosling A."/>
        </authorList>
    </citation>
    <scope>NUCLEOTIDE SEQUENCE</scope>
    <source>
        <strain evidence="9">AZ414A</strain>
    </source>
</reference>
<gene>
    <name evidence="9" type="ORF">DEBURN_LOCUS7736</name>
</gene>
<dbReference type="Gene3D" id="3.30.60.10">
    <property type="entry name" value="Endochitinase-like"/>
    <property type="match status" value="1"/>
</dbReference>
<protein>
    <submittedName>
        <fullName evidence="9">3400_t:CDS:1</fullName>
    </submittedName>
</protein>
<evidence type="ECO:0000256" key="5">
    <source>
        <dbReference type="ARBA" id="ARBA00022801"/>
    </source>
</evidence>
<feature type="disulfide bond" evidence="7">
    <location>
        <begin position="32"/>
        <end position="46"/>
    </location>
</feature>
<keyword evidence="7" id="KW-1015">Disulfide bond</keyword>
<dbReference type="PRINTS" id="PR00451">
    <property type="entry name" value="CHITINBINDNG"/>
</dbReference>
<keyword evidence="4" id="KW-0732">Signal</keyword>
<dbReference type="OrthoDB" id="5985073at2759"/>
<sequence>MERSKNYMIILILGENVEAVWKWSAKCPNNLCCSQWAWCGSASAYCGAGCQPLYGKCATSAVTSSKVPTSLKITTSTTTKPTFFINGKNWGCIYDYAPVLKRIVAECHQLAYHTWGHLDLVTLTLGYNVVQWHLDSEDWRGLSTQEENCNT</sequence>
<dbReference type="AlphaFoldDB" id="A0A9N9BDF2"/>
<dbReference type="GO" id="GO:0005975">
    <property type="term" value="P:carbohydrate metabolic process"/>
    <property type="evidence" value="ECO:0007669"/>
    <property type="project" value="InterPro"/>
</dbReference>
<dbReference type="GO" id="GO:0046872">
    <property type="term" value="F:metal ion binding"/>
    <property type="evidence" value="ECO:0007669"/>
    <property type="project" value="UniProtKB-KW"/>
</dbReference>
<evidence type="ECO:0000256" key="1">
    <source>
        <dbReference type="ARBA" id="ARBA00001941"/>
    </source>
</evidence>
<name>A0A9N9BDF2_9GLOM</name>
<dbReference type="InterPro" id="IPR011330">
    <property type="entry name" value="Glyco_hydro/deAcase_b/a-brl"/>
</dbReference>
<dbReference type="GO" id="GO:0016810">
    <property type="term" value="F:hydrolase activity, acting on carbon-nitrogen (but not peptide) bonds"/>
    <property type="evidence" value="ECO:0007669"/>
    <property type="project" value="InterPro"/>
</dbReference>
<evidence type="ECO:0000256" key="6">
    <source>
        <dbReference type="ARBA" id="ARBA00023277"/>
    </source>
</evidence>
<dbReference type="Proteomes" id="UP000789706">
    <property type="component" value="Unassembled WGS sequence"/>
</dbReference>
<dbReference type="InterPro" id="IPR002509">
    <property type="entry name" value="NODB_dom"/>
</dbReference>
<keyword evidence="10" id="KW-1185">Reference proteome</keyword>
<dbReference type="Pfam" id="PF00187">
    <property type="entry name" value="Chitin_bind_1"/>
    <property type="match status" value="1"/>
</dbReference>
<dbReference type="Gene3D" id="3.20.20.370">
    <property type="entry name" value="Glycoside hydrolase/deacetylase"/>
    <property type="match status" value="1"/>
</dbReference>
<dbReference type="PROSITE" id="PS50941">
    <property type="entry name" value="CHIT_BIND_I_2"/>
    <property type="match status" value="1"/>
</dbReference>
<comment type="caution">
    <text evidence="9">The sequence shown here is derived from an EMBL/GenBank/DDBJ whole genome shotgun (WGS) entry which is preliminary data.</text>
</comment>
<keyword evidence="3" id="KW-0479">Metal-binding</keyword>
<dbReference type="SUPFAM" id="SSF88713">
    <property type="entry name" value="Glycoside hydrolase/deacetylase"/>
    <property type="match status" value="1"/>
</dbReference>
<keyword evidence="2 7" id="KW-0147">Chitin-binding</keyword>
<dbReference type="SUPFAM" id="SSF57016">
    <property type="entry name" value="Plant lectins/antimicrobial peptides"/>
    <property type="match status" value="1"/>
</dbReference>
<evidence type="ECO:0000256" key="2">
    <source>
        <dbReference type="ARBA" id="ARBA00022669"/>
    </source>
</evidence>
<keyword evidence="5" id="KW-0378">Hydrolase</keyword>
<organism evidence="9 10">
    <name type="scientific">Diversispora eburnea</name>
    <dbReference type="NCBI Taxonomy" id="1213867"/>
    <lineage>
        <taxon>Eukaryota</taxon>
        <taxon>Fungi</taxon>
        <taxon>Fungi incertae sedis</taxon>
        <taxon>Mucoromycota</taxon>
        <taxon>Glomeromycotina</taxon>
        <taxon>Glomeromycetes</taxon>
        <taxon>Diversisporales</taxon>
        <taxon>Diversisporaceae</taxon>
        <taxon>Diversispora</taxon>
    </lineage>
</organism>
<comment type="caution">
    <text evidence="7">Lacks conserved residue(s) required for the propagation of feature annotation.</text>
</comment>
<feature type="domain" description="Chitin-binding type-1" evidence="8">
    <location>
        <begin position="27"/>
        <end position="59"/>
    </location>
</feature>
<feature type="disulfide bond" evidence="7">
    <location>
        <begin position="27"/>
        <end position="39"/>
    </location>
</feature>
<dbReference type="EMBL" id="CAJVPK010000991">
    <property type="protein sequence ID" value="CAG8564113.1"/>
    <property type="molecule type" value="Genomic_DNA"/>
</dbReference>
<dbReference type="PANTHER" id="PTHR46471:SF2">
    <property type="entry name" value="CHITIN DEACETYLASE-RELATED"/>
    <property type="match status" value="1"/>
</dbReference>
<comment type="cofactor">
    <cofactor evidence="1">
        <name>Co(2+)</name>
        <dbReference type="ChEBI" id="CHEBI:48828"/>
    </cofactor>
</comment>
<dbReference type="InterPro" id="IPR036861">
    <property type="entry name" value="Endochitinase-like_sf"/>
</dbReference>